<dbReference type="PROSITE" id="PS50011">
    <property type="entry name" value="PROTEIN_KINASE_DOM"/>
    <property type="match status" value="1"/>
</dbReference>
<feature type="compositionally biased region" description="Low complexity" evidence="1">
    <location>
        <begin position="466"/>
        <end position="485"/>
    </location>
</feature>
<dbReference type="AlphaFoldDB" id="A0AAE1BXK4"/>
<feature type="domain" description="Protein kinase" evidence="2">
    <location>
        <begin position="1"/>
        <end position="268"/>
    </location>
</feature>
<comment type="caution">
    <text evidence="3">The sequence shown here is derived from an EMBL/GenBank/DDBJ whole genome shotgun (WGS) entry which is preliminary data.</text>
</comment>
<dbReference type="GO" id="GO:0005524">
    <property type="term" value="F:ATP binding"/>
    <property type="evidence" value="ECO:0007669"/>
    <property type="project" value="InterPro"/>
</dbReference>
<dbReference type="InterPro" id="IPR000719">
    <property type="entry name" value="Prot_kinase_dom"/>
</dbReference>
<dbReference type="GO" id="GO:0007169">
    <property type="term" value="P:cell surface receptor protein tyrosine kinase signaling pathway"/>
    <property type="evidence" value="ECO:0007669"/>
    <property type="project" value="TreeGrafter"/>
</dbReference>
<name>A0AAE1BXK4_PETCI</name>
<dbReference type="InterPro" id="IPR008266">
    <property type="entry name" value="Tyr_kinase_AS"/>
</dbReference>
<feature type="region of interest" description="Disordered" evidence="1">
    <location>
        <begin position="159"/>
        <end position="197"/>
    </location>
</feature>
<dbReference type="GO" id="GO:0005886">
    <property type="term" value="C:plasma membrane"/>
    <property type="evidence" value="ECO:0007669"/>
    <property type="project" value="TreeGrafter"/>
</dbReference>
<feature type="region of interest" description="Disordered" evidence="1">
    <location>
        <begin position="292"/>
        <end position="347"/>
    </location>
</feature>
<feature type="region of interest" description="Disordered" evidence="1">
    <location>
        <begin position="360"/>
        <end position="645"/>
    </location>
</feature>
<feature type="compositionally biased region" description="Low complexity" evidence="1">
    <location>
        <begin position="548"/>
        <end position="560"/>
    </location>
</feature>
<feature type="compositionally biased region" description="Low complexity" evidence="1">
    <location>
        <begin position="296"/>
        <end position="330"/>
    </location>
</feature>
<evidence type="ECO:0000259" key="2">
    <source>
        <dbReference type="PROSITE" id="PS50011"/>
    </source>
</evidence>
<dbReference type="PRINTS" id="PR00109">
    <property type="entry name" value="TYRKINASE"/>
</dbReference>
<feature type="compositionally biased region" description="Pro residues" evidence="1">
    <location>
        <begin position="331"/>
        <end position="342"/>
    </location>
</feature>
<proteinExistence type="predicted"/>
<feature type="compositionally biased region" description="Gly residues" evidence="1">
    <location>
        <begin position="538"/>
        <end position="547"/>
    </location>
</feature>
<feature type="compositionally biased region" description="Basic and acidic residues" evidence="1">
    <location>
        <begin position="508"/>
        <end position="517"/>
    </location>
</feature>
<feature type="compositionally biased region" description="Acidic residues" evidence="1">
    <location>
        <begin position="589"/>
        <end position="601"/>
    </location>
</feature>
<dbReference type="EMBL" id="JAWQEG010005220">
    <property type="protein sequence ID" value="KAK3858770.1"/>
    <property type="molecule type" value="Genomic_DNA"/>
</dbReference>
<dbReference type="InterPro" id="IPR011009">
    <property type="entry name" value="Kinase-like_dom_sf"/>
</dbReference>
<evidence type="ECO:0000256" key="1">
    <source>
        <dbReference type="SAM" id="MobiDB-lite"/>
    </source>
</evidence>
<gene>
    <name evidence="3" type="ORF">Pcinc_035064</name>
</gene>
<dbReference type="GO" id="GO:0043235">
    <property type="term" value="C:receptor complex"/>
    <property type="evidence" value="ECO:0007669"/>
    <property type="project" value="TreeGrafter"/>
</dbReference>
<dbReference type="InterPro" id="IPR001245">
    <property type="entry name" value="Ser-Thr/Tyr_kinase_cat_dom"/>
</dbReference>
<evidence type="ECO:0000313" key="4">
    <source>
        <dbReference type="Proteomes" id="UP001286313"/>
    </source>
</evidence>
<dbReference type="PROSITE" id="PS00109">
    <property type="entry name" value="PROTEIN_KINASE_TYR"/>
    <property type="match status" value="1"/>
</dbReference>
<feature type="compositionally biased region" description="Basic residues" evidence="1">
    <location>
        <begin position="415"/>
        <end position="429"/>
    </location>
</feature>
<organism evidence="3 4">
    <name type="scientific">Petrolisthes cinctipes</name>
    <name type="common">Flat porcelain crab</name>
    <dbReference type="NCBI Taxonomy" id="88211"/>
    <lineage>
        <taxon>Eukaryota</taxon>
        <taxon>Metazoa</taxon>
        <taxon>Ecdysozoa</taxon>
        <taxon>Arthropoda</taxon>
        <taxon>Crustacea</taxon>
        <taxon>Multicrustacea</taxon>
        <taxon>Malacostraca</taxon>
        <taxon>Eumalacostraca</taxon>
        <taxon>Eucarida</taxon>
        <taxon>Decapoda</taxon>
        <taxon>Pleocyemata</taxon>
        <taxon>Anomura</taxon>
        <taxon>Galatheoidea</taxon>
        <taxon>Porcellanidae</taxon>
        <taxon>Petrolisthes</taxon>
    </lineage>
</organism>
<dbReference type="InterPro" id="IPR050122">
    <property type="entry name" value="RTK"/>
</dbReference>
<dbReference type="PANTHER" id="PTHR24416:SF617">
    <property type="entry name" value="RET ONCOGENE, ISOFORM A"/>
    <property type="match status" value="1"/>
</dbReference>
<dbReference type="PANTHER" id="PTHR24416">
    <property type="entry name" value="TYROSINE-PROTEIN KINASE RECEPTOR"/>
    <property type="match status" value="1"/>
</dbReference>
<feature type="compositionally biased region" description="Acidic residues" evidence="1">
    <location>
        <begin position="374"/>
        <end position="390"/>
    </location>
</feature>
<dbReference type="Proteomes" id="UP001286313">
    <property type="component" value="Unassembled WGS sequence"/>
</dbReference>
<reference evidence="3" key="1">
    <citation type="submission" date="2023-10" db="EMBL/GenBank/DDBJ databases">
        <title>Genome assemblies of two species of porcelain crab, Petrolisthes cinctipes and Petrolisthes manimaculis (Anomura: Porcellanidae).</title>
        <authorList>
            <person name="Angst P."/>
        </authorList>
    </citation>
    <scope>NUCLEOTIDE SEQUENCE</scope>
    <source>
        <strain evidence="3">PB745_01</strain>
        <tissue evidence="3">Gill</tissue>
    </source>
</reference>
<dbReference type="SMART" id="SM00219">
    <property type="entry name" value="TyrKc"/>
    <property type="match status" value="1"/>
</dbReference>
<accession>A0AAE1BXK4</accession>
<dbReference type="SUPFAM" id="SSF56112">
    <property type="entry name" value="Protein kinase-like (PK-like)"/>
    <property type="match status" value="1"/>
</dbReference>
<sequence length="645" mass="71778">MVHRDLAARNVLLASGRVCKISDFGLTRDVYEGDLYFKRSKGRVPVKWMALESLVDHVYTSKSDVWGFGVLLWELVTLGTPPYPGITPERLFSLLKAGYRMERPDNCSPELSVRHKITYKSLNPFISTLLPSLTSHTHPLIFHSSTPSHTHPLIISHPLSHSSTHHPPPPPLKLIHSSPTPSHTHPLISHHPIPSHTRLLLPHPPPPTLTHSSPTPPPLTLTHSPITHPLPLIPPHSHRYDVMLQCWAEDPGRRPTFQALTDIFENMIQADVEYLELRSLIVTNRGYFDTLPDPPQQLLDAPPQFQDSPTQQQQQQQEHQQQQQQQQEPGIPTPPPPPPLPPSSDMLQARHLGLPTLNLEEVHTPRSQDWSPLDLEDDVEEEEEEEEGQVDSESYLVARRSSHHNNNNNRNNSNNHHHHHHHHHHRRPPRREESAEPLLGSHTPTTHAHTPINGPATTPSAAGPITNTTTTTTTATHNPTYSPSSESPPHPPLLHYSTLASRPDEEDAHNQECSRSEEDSDSGRATGDSGYATEEGRGNGGGNGNGSTNGSNSSSSSSRWRGGGGDLKGGTRTPHNHPASYSPVPPHDQDDDQDTSEDLEERQELLTEDLLMGHLTPSPEPAHHHHHHHHHHNHHPAAHTTPVIV</sequence>
<feature type="compositionally biased region" description="Low complexity" evidence="1">
    <location>
        <begin position="404"/>
        <end position="414"/>
    </location>
</feature>
<feature type="compositionally biased region" description="Basic residues" evidence="1">
    <location>
        <begin position="623"/>
        <end position="637"/>
    </location>
</feature>
<dbReference type="Gene3D" id="1.10.510.10">
    <property type="entry name" value="Transferase(Phosphotransferase) domain 1"/>
    <property type="match status" value="1"/>
</dbReference>
<feature type="compositionally biased region" description="Low complexity" evidence="1">
    <location>
        <begin position="173"/>
        <end position="197"/>
    </location>
</feature>
<dbReference type="Pfam" id="PF07714">
    <property type="entry name" value="PK_Tyr_Ser-Thr"/>
    <property type="match status" value="1"/>
</dbReference>
<dbReference type="GO" id="GO:0004714">
    <property type="term" value="F:transmembrane receptor protein tyrosine kinase activity"/>
    <property type="evidence" value="ECO:0007669"/>
    <property type="project" value="TreeGrafter"/>
</dbReference>
<keyword evidence="4" id="KW-1185">Reference proteome</keyword>
<evidence type="ECO:0000313" key="3">
    <source>
        <dbReference type="EMBL" id="KAK3858770.1"/>
    </source>
</evidence>
<protein>
    <recommendedName>
        <fullName evidence="2">Protein kinase domain-containing protein</fullName>
    </recommendedName>
</protein>
<dbReference type="InterPro" id="IPR020635">
    <property type="entry name" value="Tyr_kinase_cat_dom"/>
</dbReference>